<dbReference type="PANTHER" id="PTHR45138">
    <property type="entry name" value="REGULATORY COMPONENTS OF SENSORY TRANSDUCTION SYSTEM"/>
    <property type="match status" value="1"/>
</dbReference>
<reference evidence="5 6" key="1">
    <citation type="submission" date="2014-11" db="EMBL/GenBank/DDBJ databases">
        <title>Genomics and ecophysiology of heterotrophic nitrogen fixing bacteria isolated from estuarine surface water.</title>
        <authorList>
            <person name="Bentzon-Tilia M."/>
            <person name="Severin I."/>
            <person name="Hansen L.H."/>
            <person name="Riemann L."/>
        </authorList>
    </citation>
    <scope>NUCLEOTIDE SEQUENCE [LARGE SCALE GENOMIC DNA]</scope>
    <source>
        <strain evidence="5 6">BAL398</strain>
    </source>
</reference>
<feature type="transmembrane region" description="Helical" evidence="3">
    <location>
        <begin position="176"/>
        <end position="196"/>
    </location>
</feature>
<evidence type="ECO:0000313" key="6">
    <source>
        <dbReference type="Proteomes" id="UP000032515"/>
    </source>
</evidence>
<dbReference type="InterPro" id="IPR050469">
    <property type="entry name" value="Diguanylate_Cyclase"/>
</dbReference>
<dbReference type="RefSeq" id="WP_044413608.1">
    <property type="nucleotide sequence ID" value="NZ_JXXE01000344.1"/>
</dbReference>
<evidence type="ECO:0000313" key="5">
    <source>
        <dbReference type="EMBL" id="KIZ40652.1"/>
    </source>
</evidence>
<evidence type="ECO:0000259" key="4">
    <source>
        <dbReference type="PROSITE" id="PS50887"/>
    </source>
</evidence>
<evidence type="ECO:0000256" key="3">
    <source>
        <dbReference type="SAM" id="Phobius"/>
    </source>
</evidence>
<dbReference type="NCBIfam" id="TIGR00254">
    <property type="entry name" value="GGDEF"/>
    <property type="match status" value="1"/>
</dbReference>
<organism evidence="5 6">
    <name type="scientific">Rhodopseudomonas palustris</name>
    <dbReference type="NCBI Taxonomy" id="1076"/>
    <lineage>
        <taxon>Bacteria</taxon>
        <taxon>Pseudomonadati</taxon>
        <taxon>Pseudomonadota</taxon>
        <taxon>Alphaproteobacteria</taxon>
        <taxon>Hyphomicrobiales</taxon>
        <taxon>Nitrobacteraceae</taxon>
        <taxon>Rhodopseudomonas</taxon>
    </lineage>
</organism>
<feature type="transmembrane region" description="Helical" evidence="3">
    <location>
        <begin position="95"/>
        <end position="113"/>
    </location>
</feature>
<evidence type="ECO:0000256" key="2">
    <source>
        <dbReference type="ARBA" id="ARBA00034247"/>
    </source>
</evidence>
<dbReference type="CDD" id="cd01949">
    <property type="entry name" value="GGDEF"/>
    <property type="match status" value="1"/>
</dbReference>
<dbReference type="PATRIC" id="fig|1076.23.peg.3688"/>
<dbReference type="SUPFAM" id="SSF55073">
    <property type="entry name" value="Nucleotide cyclase"/>
    <property type="match status" value="1"/>
</dbReference>
<feature type="transmembrane region" description="Helical" evidence="3">
    <location>
        <begin position="119"/>
        <end position="136"/>
    </location>
</feature>
<dbReference type="EC" id="2.7.7.65" evidence="1"/>
<feature type="transmembrane region" description="Helical" evidence="3">
    <location>
        <begin position="37"/>
        <end position="58"/>
    </location>
</feature>
<dbReference type="InterPro" id="IPR043128">
    <property type="entry name" value="Rev_trsase/Diguanyl_cyclase"/>
</dbReference>
<keyword evidence="3" id="KW-0472">Membrane</keyword>
<dbReference type="FunFam" id="3.30.70.270:FF:000001">
    <property type="entry name" value="Diguanylate cyclase domain protein"/>
    <property type="match status" value="1"/>
</dbReference>
<dbReference type="PANTHER" id="PTHR45138:SF9">
    <property type="entry name" value="DIGUANYLATE CYCLASE DGCM-RELATED"/>
    <property type="match status" value="1"/>
</dbReference>
<evidence type="ECO:0000256" key="1">
    <source>
        <dbReference type="ARBA" id="ARBA00012528"/>
    </source>
</evidence>
<dbReference type="GO" id="GO:1902201">
    <property type="term" value="P:negative regulation of bacterial-type flagellum-dependent cell motility"/>
    <property type="evidence" value="ECO:0007669"/>
    <property type="project" value="TreeGrafter"/>
</dbReference>
<dbReference type="InterPro" id="IPR000160">
    <property type="entry name" value="GGDEF_dom"/>
</dbReference>
<dbReference type="Proteomes" id="UP000032515">
    <property type="component" value="Unassembled WGS sequence"/>
</dbReference>
<keyword evidence="3" id="KW-0812">Transmembrane</keyword>
<proteinExistence type="predicted"/>
<accession>A0A0D7EMH1</accession>
<dbReference type="SMART" id="SM00267">
    <property type="entry name" value="GGDEF"/>
    <property type="match status" value="1"/>
</dbReference>
<name>A0A0D7EMH1_RHOPL</name>
<dbReference type="Gene3D" id="3.30.70.270">
    <property type="match status" value="1"/>
</dbReference>
<feature type="transmembrane region" description="Helical" evidence="3">
    <location>
        <begin position="143"/>
        <end position="161"/>
    </location>
</feature>
<dbReference type="GO" id="GO:0005886">
    <property type="term" value="C:plasma membrane"/>
    <property type="evidence" value="ECO:0007669"/>
    <property type="project" value="TreeGrafter"/>
</dbReference>
<dbReference type="PROSITE" id="PS50887">
    <property type="entry name" value="GGDEF"/>
    <property type="match status" value="1"/>
</dbReference>
<comment type="catalytic activity">
    <reaction evidence="2">
        <text>2 GTP = 3',3'-c-di-GMP + 2 diphosphate</text>
        <dbReference type="Rhea" id="RHEA:24898"/>
        <dbReference type="ChEBI" id="CHEBI:33019"/>
        <dbReference type="ChEBI" id="CHEBI:37565"/>
        <dbReference type="ChEBI" id="CHEBI:58805"/>
        <dbReference type="EC" id="2.7.7.65"/>
    </reaction>
</comment>
<protein>
    <recommendedName>
        <fullName evidence="1">diguanylate cyclase</fullName>
        <ecNumber evidence="1">2.7.7.65</ecNumber>
    </recommendedName>
</protein>
<feature type="domain" description="GGDEF" evidence="4">
    <location>
        <begin position="251"/>
        <end position="381"/>
    </location>
</feature>
<dbReference type="Pfam" id="PF00990">
    <property type="entry name" value="GGDEF"/>
    <property type="match status" value="1"/>
</dbReference>
<keyword evidence="3" id="KW-1133">Transmembrane helix</keyword>
<sequence length="381" mass="41511">MGTTAALAGAIADELDGGAKVRTLAVRARRSQQRRQMLDLIGLSYVIDACILLIYAYAGTVPTAAGPAFAACGLITVAGFIALSESGISERFRDHYCVVQQATVSLVIMLAFAYAIPQVGFMFLCTLFVVFSFSSLRSTARQTAVVWTVTTVALAGLFMLTDRPFAMPFGSPSERLATALVFALTIGRCMYIGMLSSKLRDTLYKRGLKLKEAYERIEQLAELDELTGSFNRRCIMRMLDSEIMQAERTEATLSVALIDLDLFKQINDTHGHPTGDEVLRTFAITIFANIRNIDKFGRYGGEEFLLVMPNTSNDEAVDMLERLRAIVAELDWSAFSVGMSVTISAGVATLAADESPDAILARADNALYAAKNRGRNRIASA</sequence>
<feature type="transmembrane region" description="Helical" evidence="3">
    <location>
        <begin position="64"/>
        <end position="83"/>
    </location>
</feature>
<dbReference type="EMBL" id="JXXE01000344">
    <property type="protein sequence ID" value="KIZ40652.1"/>
    <property type="molecule type" value="Genomic_DNA"/>
</dbReference>
<dbReference type="InterPro" id="IPR029787">
    <property type="entry name" value="Nucleotide_cyclase"/>
</dbReference>
<comment type="caution">
    <text evidence="5">The sequence shown here is derived from an EMBL/GenBank/DDBJ whole genome shotgun (WGS) entry which is preliminary data.</text>
</comment>
<dbReference type="AlphaFoldDB" id="A0A0D7EMH1"/>
<dbReference type="GO" id="GO:0052621">
    <property type="term" value="F:diguanylate cyclase activity"/>
    <property type="evidence" value="ECO:0007669"/>
    <property type="project" value="UniProtKB-EC"/>
</dbReference>
<dbReference type="GO" id="GO:0043709">
    <property type="term" value="P:cell adhesion involved in single-species biofilm formation"/>
    <property type="evidence" value="ECO:0007669"/>
    <property type="project" value="TreeGrafter"/>
</dbReference>
<dbReference type="OrthoDB" id="9812260at2"/>
<gene>
    <name evidence="5" type="ORF">OO17_17165</name>
</gene>